<evidence type="ECO:0000313" key="4">
    <source>
        <dbReference type="Proteomes" id="UP000014174"/>
    </source>
</evidence>
<dbReference type="eggNOG" id="ENOG503387K">
    <property type="taxonomic scope" value="Bacteria"/>
</dbReference>
<comment type="caution">
    <text evidence="3">The sequence shown here is derived from an EMBL/GenBank/DDBJ whole genome shotgun (WGS) entry which is preliminary data.</text>
</comment>
<name>R9GLC4_9SPHI</name>
<evidence type="ECO:0000313" key="3">
    <source>
        <dbReference type="EMBL" id="EOR92501.1"/>
    </source>
</evidence>
<sequence length="210" mass="23667">MDLDNMNEDWEEQAPGLAATGKRNPYTVPTDYFNEMQHQLSSRIKLESMYGTNSAEIFEVPDQYFEELEGHILTSIKAEQFKDNIKEDGFTVPEGYFNSLQASIQQKIANQPNKKEVKIRRLVPSWLSYAAAACLIISISTGLYFYQKQASSIETKLAYMPDDAIIDYLLINSDSGDLPVIIDNLNSTSSVNSELGIPDAEIEEYLESTL</sequence>
<evidence type="ECO:0000256" key="1">
    <source>
        <dbReference type="SAM" id="MobiDB-lite"/>
    </source>
</evidence>
<dbReference type="STRING" id="1150600.ADIARSV_4306"/>
<accession>R9GLC4</accession>
<keyword evidence="2" id="KW-0472">Membrane</keyword>
<feature type="compositionally biased region" description="Acidic residues" evidence="1">
    <location>
        <begin position="1"/>
        <end position="12"/>
    </location>
</feature>
<dbReference type="AlphaFoldDB" id="R9GLC4"/>
<protein>
    <submittedName>
        <fullName evidence="3">Uncharacterized protein</fullName>
    </submittedName>
</protein>
<feature type="region of interest" description="Disordered" evidence="1">
    <location>
        <begin position="1"/>
        <end position="23"/>
    </location>
</feature>
<keyword evidence="2" id="KW-1133">Transmembrane helix</keyword>
<dbReference type="EMBL" id="AQPN01000149">
    <property type="protein sequence ID" value="EOR92501.1"/>
    <property type="molecule type" value="Genomic_DNA"/>
</dbReference>
<reference evidence="3 4" key="1">
    <citation type="journal article" date="2013" name="Genome Announc.">
        <title>Draft Genome Sequence of Arcticibacter svalbardensis Strain MN12-7T, a Member of the Family Sphingobacteriaceae Isolated from an Arctic Soil Sample.</title>
        <authorList>
            <person name="Shivaji S."/>
            <person name="Ara S."/>
            <person name="Prasad S."/>
            <person name="Manasa B.P."/>
            <person name="Begum Z."/>
            <person name="Singh A."/>
            <person name="Kumar Pinnaka A."/>
        </authorList>
    </citation>
    <scope>NUCLEOTIDE SEQUENCE [LARGE SCALE GENOMIC DNA]</scope>
    <source>
        <strain evidence="3 4">MN12-7</strain>
    </source>
</reference>
<proteinExistence type="predicted"/>
<keyword evidence="2" id="KW-0812">Transmembrane</keyword>
<evidence type="ECO:0000256" key="2">
    <source>
        <dbReference type="SAM" id="Phobius"/>
    </source>
</evidence>
<dbReference type="RefSeq" id="WP_016197521.1">
    <property type="nucleotide sequence ID" value="NZ_AQPN01000149.1"/>
</dbReference>
<dbReference type="OrthoDB" id="677448at2"/>
<keyword evidence="4" id="KW-1185">Reference proteome</keyword>
<organism evidence="3 4">
    <name type="scientific">Arcticibacter svalbardensis MN12-7</name>
    <dbReference type="NCBI Taxonomy" id="1150600"/>
    <lineage>
        <taxon>Bacteria</taxon>
        <taxon>Pseudomonadati</taxon>
        <taxon>Bacteroidota</taxon>
        <taxon>Sphingobacteriia</taxon>
        <taxon>Sphingobacteriales</taxon>
        <taxon>Sphingobacteriaceae</taxon>
        <taxon>Arcticibacter</taxon>
    </lineage>
</organism>
<feature type="transmembrane region" description="Helical" evidence="2">
    <location>
        <begin position="126"/>
        <end position="146"/>
    </location>
</feature>
<gene>
    <name evidence="3" type="ORF">ADIARSV_4306</name>
</gene>
<dbReference type="Proteomes" id="UP000014174">
    <property type="component" value="Unassembled WGS sequence"/>
</dbReference>